<reference evidence="1" key="2">
    <citation type="submission" date="2014-07" db="EMBL/GenBank/DDBJ databases">
        <title>Initial genome analysis of the psychrotolerant acidophile Acidithiobacillus ferrivorans CF27: insights into iron and sulfur oxidation pathways and into biofilm formation.</title>
        <authorList>
            <person name="Talla E."/>
            <person name="Hedrich S."/>
            <person name="Mangenot S."/>
            <person name="Ji B."/>
            <person name="Johnson D.B."/>
            <person name="Barbe V."/>
            <person name="Bonnefoy V."/>
        </authorList>
    </citation>
    <scope>NUCLEOTIDE SEQUENCE [LARGE SCALE GENOMIC DNA]</scope>
    <source>
        <strain evidence="1">CF27</strain>
    </source>
</reference>
<keyword evidence="3" id="KW-1185">Reference proteome</keyword>
<dbReference type="AlphaFoldDB" id="A0A060UQ42"/>
<evidence type="ECO:0000313" key="3">
    <source>
        <dbReference type="Proteomes" id="UP000193925"/>
    </source>
</evidence>
<proteinExistence type="predicted"/>
<dbReference type="EMBL" id="LT841305">
    <property type="protein sequence ID" value="SMH64555.1"/>
    <property type="molecule type" value="Genomic_DNA"/>
</dbReference>
<evidence type="ECO:0000313" key="1">
    <source>
        <dbReference type="EMBL" id="CDQ10525.1"/>
    </source>
</evidence>
<protein>
    <submittedName>
        <fullName evidence="1">Uncharacterized protein</fullName>
    </submittedName>
</protein>
<reference evidence="1" key="1">
    <citation type="submission" date="2014-03" db="EMBL/GenBank/DDBJ databases">
        <authorList>
            <person name="Genoscope - CEA"/>
        </authorList>
    </citation>
    <scope>NUCLEOTIDE SEQUENCE [LARGE SCALE GENOMIC DNA]</scope>
    <source>
        <strain evidence="1">CF27</strain>
    </source>
</reference>
<dbReference type="Proteomes" id="UP000193925">
    <property type="component" value="Chromosome AFERRI"/>
</dbReference>
<reference evidence="2 3" key="3">
    <citation type="submission" date="2017-03" db="EMBL/GenBank/DDBJ databases">
        <authorList>
            <person name="Regsiter A."/>
            <person name="William W."/>
        </authorList>
    </citation>
    <scope>NUCLEOTIDE SEQUENCE [LARGE SCALE GENOMIC DNA]</scope>
    <source>
        <strain evidence="2">PRJEB5721</strain>
    </source>
</reference>
<evidence type="ECO:0000313" key="2">
    <source>
        <dbReference type="EMBL" id="SMH64555.1"/>
    </source>
</evidence>
<name>A0A060UQ42_9PROT</name>
<organism evidence="1">
    <name type="scientific">Acidithiobacillus ferrivorans</name>
    <dbReference type="NCBI Taxonomy" id="160808"/>
    <lineage>
        <taxon>Bacteria</taxon>
        <taxon>Pseudomonadati</taxon>
        <taxon>Pseudomonadota</taxon>
        <taxon>Acidithiobacillia</taxon>
        <taxon>Acidithiobacillales</taxon>
        <taxon>Acidithiobacillaceae</taxon>
        <taxon>Acidithiobacillus</taxon>
    </lineage>
</organism>
<dbReference type="AntiFam" id="ANF00011">
    <property type="entry name" value="tRNA translation"/>
</dbReference>
<dbReference type="EMBL" id="CCCS020000035">
    <property type="protein sequence ID" value="CDQ10525.1"/>
    <property type="molecule type" value="Genomic_DNA"/>
</dbReference>
<sequence length="110" mass="12310">MGGFAVHSLAAWLTVRKNGSGSWSRTNIFQLQRLAAYQLAWIPEWCRIAESNRGPIAYEAIALPTELIRRCLQEQRGKASTNALPCCSPEPPSRLPCLAFLVYFVRSRCA</sequence>
<accession>A0A060UQ42</accession>
<gene>
    <name evidence="2" type="ORF">AFERRI_10588</name>
    <name evidence="1" type="ORF">AFERRI_400306</name>
</gene>